<dbReference type="Proteomes" id="UP000198953">
    <property type="component" value="Unassembled WGS sequence"/>
</dbReference>
<dbReference type="RefSeq" id="WP_091102600.1">
    <property type="nucleotide sequence ID" value="NZ_FOBF01000011.1"/>
</dbReference>
<dbReference type="CDD" id="cd12108">
    <property type="entry name" value="Hr-like"/>
    <property type="match status" value="1"/>
</dbReference>
<keyword evidence="4" id="KW-1185">Reference proteome</keyword>
<dbReference type="PANTHER" id="PTHR35585">
    <property type="entry name" value="HHE DOMAIN PROTEIN (AFU_ORTHOLOGUE AFUA_4G00730)"/>
    <property type="match status" value="1"/>
</dbReference>
<name>A0A1H7WSI8_9ACTN</name>
<evidence type="ECO:0000313" key="4">
    <source>
        <dbReference type="Proteomes" id="UP000198953"/>
    </source>
</evidence>
<dbReference type="InterPro" id="IPR012312">
    <property type="entry name" value="Hemerythrin-like"/>
</dbReference>
<dbReference type="EMBL" id="FOBF01000011">
    <property type="protein sequence ID" value="SEM24215.1"/>
    <property type="molecule type" value="Genomic_DNA"/>
</dbReference>
<reference evidence="3 4" key="1">
    <citation type="submission" date="2016-10" db="EMBL/GenBank/DDBJ databases">
        <authorList>
            <person name="de Groot N.N."/>
        </authorList>
    </citation>
    <scope>NUCLEOTIDE SEQUENCE [LARGE SCALE GENOMIC DNA]</scope>
    <source>
        <strain evidence="3 4">DSM 43357</strain>
    </source>
</reference>
<organism evidence="3 4">
    <name type="scientific">Nonomuraea pusilla</name>
    <dbReference type="NCBI Taxonomy" id="46177"/>
    <lineage>
        <taxon>Bacteria</taxon>
        <taxon>Bacillati</taxon>
        <taxon>Actinomycetota</taxon>
        <taxon>Actinomycetes</taxon>
        <taxon>Streptosporangiales</taxon>
        <taxon>Streptosporangiaceae</taxon>
        <taxon>Nonomuraea</taxon>
    </lineage>
</organism>
<dbReference type="Gene3D" id="1.20.120.520">
    <property type="entry name" value="nmb1532 protein domain like"/>
    <property type="match status" value="1"/>
</dbReference>
<proteinExistence type="predicted"/>
<protein>
    <submittedName>
        <fullName evidence="3">Hemerythrin HHE cation binding domain-containing protein</fullName>
    </submittedName>
</protein>
<feature type="region of interest" description="Disordered" evidence="1">
    <location>
        <begin position="143"/>
        <end position="173"/>
    </location>
</feature>
<accession>A0A1H7WSI8</accession>
<dbReference type="AlphaFoldDB" id="A0A1H7WSI8"/>
<feature type="compositionally biased region" description="Pro residues" evidence="1">
    <location>
        <begin position="152"/>
        <end position="161"/>
    </location>
</feature>
<evidence type="ECO:0000256" key="1">
    <source>
        <dbReference type="SAM" id="MobiDB-lite"/>
    </source>
</evidence>
<evidence type="ECO:0000259" key="2">
    <source>
        <dbReference type="Pfam" id="PF01814"/>
    </source>
</evidence>
<dbReference type="OrthoDB" id="9793637at2"/>
<dbReference type="PANTHER" id="PTHR35585:SF1">
    <property type="entry name" value="HHE DOMAIN PROTEIN (AFU_ORTHOLOGUE AFUA_4G00730)"/>
    <property type="match status" value="1"/>
</dbReference>
<dbReference type="Pfam" id="PF01814">
    <property type="entry name" value="Hemerythrin"/>
    <property type="match status" value="1"/>
</dbReference>
<dbReference type="STRING" id="46177.SAMN05660976_04558"/>
<gene>
    <name evidence="3" type="ORF">SAMN05660976_04558</name>
</gene>
<feature type="domain" description="Hemerythrin-like" evidence="2">
    <location>
        <begin position="7"/>
        <end position="126"/>
    </location>
</feature>
<sequence>MNAQQDVIDVLVTDHREVEEMFTRLEALTGTGGEEAKHLAEKVVIELVRHSVAEEEYLYPAAREHVPGGDEVADHEIKEHAEAERTMKDLERLEPGDAEFWPTVHRLMDEIRHHIREEEGDLFPKLRQACTPQQLVELGEKVTRAKKLAPTRPHPSAPDTPPANKLLAPGAGLVDRLRDALTGRGRS</sequence>
<evidence type="ECO:0000313" key="3">
    <source>
        <dbReference type="EMBL" id="SEM24215.1"/>
    </source>
</evidence>